<keyword evidence="1" id="KW-1133">Transmembrane helix</keyword>
<name>A0ABY2SBH6_9PSEU</name>
<accession>A0ABY2SBH6</accession>
<keyword evidence="1" id="KW-0472">Membrane</keyword>
<organism evidence="2 3">
    <name type="scientific">Prauserella endophytica</name>
    <dbReference type="NCBI Taxonomy" id="1592324"/>
    <lineage>
        <taxon>Bacteria</taxon>
        <taxon>Bacillati</taxon>
        <taxon>Actinomycetota</taxon>
        <taxon>Actinomycetes</taxon>
        <taxon>Pseudonocardiales</taxon>
        <taxon>Pseudonocardiaceae</taxon>
        <taxon>Prauserella</taxon>
        <taxon>Prauserella coralliicola group</taxon>
    </lineage>
</organism>
<evidence type="ECO:0000313" key="3">
    <source>
        <dbReference type="Proteomes" id="UP000309992"/>
    </source>
</evidence>
<protein>
    <submittedName>
        <fullName evidence="2">Uncharacterized protein</fullName>
    </submittedName>
</protein>
<feature type="transmembrane region" description="Helical" evidence="1">
    <location>
        <begin position="38"/>
        <end position="57"/>
    </location>
</feature>
<dbReference type="Proteomes" id="UP000309992">
    <property type="component" value="Unassembled WGS sequence"/>
</dbReference>
<feature type="transmembrane region" description="Helical" evidence="1">
    <location>
        <begin position="12"/>
        <end position="31"/>
    </location>
</feature>
<evidence type="ECO:0000256" key="1">
    <source>
        <dbReference type="SAM" id="Phobius"/>
    </source>
</evidence>
<dbReference type="EMBL" id="SWMS01000002">
    <property type="protein sequence ID" value="TKG72881.1"/>
    <property type="molecule type" value="Genomic_DNA"/>
</dbReference>
<comment type="caution">
    <text evidence="2">The sequence shown here is derived from an EMBL/GenBank/DDBJ whole genome shotgun (WGS) entry which is preliminary data.</text>
</comment>
<dbReference type="RefSeq" id="WP_137093833.1">
    <property type="nucleotide sequence ID" value="NZ_SWMS01000002.1"/>
</dbReference>
<reference evidence="2 3" key="1">
    <citation type="journal article" date="2015" name="Antonie Van Leeuwenhoek">
        <title>Prauserella endophytica sp. nov., an endophytic actinobacterium isolated from Tamarix taklamakanensis.</title>
        <authorList>
            <person name="Liu J.M."/>
            <person name="Habden X."/>
            <person name="Guo L."/>
            <person name="Tuo L."/>
            <person name="Jiang Z.K."/>
            <person name="Liu S.W."/>
            <person name="Liu X.F."/>
            <person name="Chen L."/>
            <person name="Li R.F."/>
            <person name="Zhang Y.Q."/>
            <person name="Sun C.H."/>
        </authorList>
    </citation>
    <scope>NUCLEOTIDE SEQUENCE [LARGE SCALE GENOMIC DNA]</scope>
    <source>
        <strain evidence="2 3">CGMCC 4.7182</strain>
    </source>
</reference>
<sequence length="132" mass="13269">MQGHSPLDPGPALWPIAGTLFPLSLASANLARRFRLLAVTRVGLAIVVAGMVLLGPATHTSSARPSTEALPEAADGSLTGVLAVAEPSGPAGGRLVDVAQKAFSHGRRHSRLAAAGIVTAAPAACIRVPRSG</sequence>
<evidence type="ECO:0000313" key="2">
    <source>
        <dbReference type="EMBL" id="TKG72881.1"/>
    </source>
</evidence>
<keyword evidence="1" id="KW-0812">Transmembrane</keyword>
<gene>
    <name evidence="2" type="ORF">FCN18_06595</name>
</gene>
<proteinExistence type="predicted"/>
<keyword evidence="3" id="KW-1185">Reference proteome</keyword>